<feature type="domain" description="VOC" evidence="1">
    <location>
        <begin position="4"/>
        <end position="133"/>
    </location>
</feature>
<organism evidence="2 3">
    <name type="scientific">Paenibacillus woosongensis</name>
    <dbReference type="NCBI Taxonomy" id="307580"/>
    <lineage>
        <taxon>Bacteria</taxon>
        <taxon>Bacillati</taxon>
        <taxon>Bacillota</taxon>
        <taxon>Bacilli</taxon>
        <taxon>Bacillales</taxon>
        <taxon>Paenibacillaceae</taxon>
        <taxon>Paenibacillus</taxon>
    </lineage>
</organism>
<reference evidence="2 3" key="1">
    <citation type="submission" date="2019-11" db="EMBL/GenBank/DDBJ databases">
        <title>Draft genome sequences of five Paenibacillus species of dairy origin.</title>
        <authorList>
            <person name="Olajide A.M."/>
            <person name="Chen S."/>
            <person name="Lapointe G."/>
        </authorList>
    </citation>
    <scope>NUCLEOTIDE SEQUENCE [LARGE SCALE GENOMIC DNA]</scope>
    <source>
        <strain evidence="2 3">12CR55</strain>
    </source>
</reference>
<dbReference type="EMBL" id="WNZW01000003">
    <property type="protein sequence ID" value="MUG45906.1"/>
    <property type="molecule type" value="Genomic_DNA"/>
</dbReference>
<dbReference type="Pfam" id="PF00903">
    <property type="entry name" value="Glyoxalase"/>
    <property type="match status" value="1"/>
</dbReference>
<dbReference type="AlphaFoldDB" id="A0A7X2Z1S4"/>
<dbReference type="PROSITE" id="PS51819">
    <property type="entry name" value="VOC"/>
    <property type="match status" value="1"/>
</dbReference>
<evidence type="ECO:0000313" key="2">
    <source>
        <dbReference type="EMBL" id="MUG45906.1"/>
    </source>
</evidence>
<sequence>MKPRITVLTIGVDDLERSLVFYRDGLGFSTEGIIGKEFEHGAVAFFELEAGLRLAIFERKNLALDANISQSHPNPAEFTLGHNVSSKEEVDQVMEEAKKAGATITVPAQDTFWGGYSGYFQDPDGHLWEVVWNPQWEI</sequence>
<gene>
    <name evidence="2" type="ORF">GNP95_12995</name>
</gene>
<name>A0A7X2Z1S4_9BACL</name>
<accession>A0A7X2Z1S4</accession>
<dbReference type="InterPro" id="IPR029068">
    <property type="entry name" value="Glyas_Bleomycin-R_OHBP_Dase"/>
</dbReference>
<dbReference type="InterPro" id="IPR004360">
    <property type="entry name" value="Glyas_Fos-R_dOase_dom"/>
</dbReference>
<comment type="caution">
    <text evidence="2">The sequence shown here is derived from an EMBL/GenBank/DDBJ whole genome shotgun (WGS) entry which is preliminary data.</text>
</comment>
<dbReference type="CDD" id="cd07251">
    <property type="entry name" value="VOC_like"/>
    <property type="match status" value="1"/>
</dbReference>
<dbReference type="PANTHER" id="PTHR36503">
    <property type="entry name" value="BLR2520 PROTEIN"/>
    <property type="match status" value="1"/>
</dbReference>
<dbReference type="PANTHER" id="PTHR36503:SF1">
    <property type="entry name" value="BLR2520 PROTEIN"/>
    <property type="match status" value="1"/>
</dbReference>
<dbReference type="Proteomes" id="UP000447876">
    <property type="component" value="Unassembled WGS sequence"/>
</dbReference>
<evidence type="ECO:0000313" key="3">
    <source>
        <dbReference type="Proteomes" id="UP000447876"/>
    </source>
</evidence>
<evidence type="ECO:0000259" key="1">
    <source>
        <dbReference type="PROSITE" id="PS51819"/>
    </source>
</evidence>
<dbReference type="InterPro" id="IPR037523">
    <property type="entry name" value="VOC_core"/>
</dbReference>
<proteinExistence type="predicted"/>
<dbReference type="OrthoDB" id="9796521at2"/>
<dbReference type="Gene3D" id="3.10.180.10">
    <property type="entry name" value="2,3-Dihydroxybiphenyl 1,2-Dioxygenase, domain 1"/>
    <property type="match status" value="1"/>
</dbReference>
<protein>
    <submittedName>
        <fullName evidence="2">VOC family protein</fullName>
    </submittedName>
</protein>
<dbReference type="RefSeq" id="WP_155611284.1">
    <property type="nucleotide sequence ID" value="NZ_WNZW01000003.1"/>
</dbReference>
<dbReference type="SUPFAM" id="SSF54593">
    <property type="entry name" value="Glyoxalase/Bleomycin resistance protein/Dihydroxybiphenyl dioxygenase"/>
    <property type="match status" value="1"/>
</dbReference>